<name>A0A2P1QTD3_9LEPT</name>
<accession>A0A2P1QTD3</accession>
<organism evidence="1 2">
    <name type="scientific">Leptospira santarosai</name>
    <dbReference type="NCBI Taxonomy" id="28183"/>
    <lineage>
        <taxon>Bacteria</taxon>
        <taxon>Pseudomonadati</taxon>
        <taxon>Spirochaetota</taxon>
        <taxon>Spirochaetia</taxon>
        <taxon>Leptospirales</taxon>
        <taxon>Leptospiraceae</taxon>
        <taxon>Leptospira</taxon>
    </lineage>
</organism>
<keyword evidence="1" id="KW-0808">Transferase</keyword>
<dbReference type="EMBL" id="CP027843">
    <property type="protein sequence ID" value="AVQ12165.1"/>
    <property type="molecule type" value="Genomic_DNA"/>
</dbReference>
<dbReference type="InterPro" id="IPR018775">
    <property type="entry name" value="RlaP"/>
</dbReference>
<dbReference type="Pfam" id="PF10127">
    <property type="entry name" value="RlaP"/>
    <property type="match status" value="1"/>
</dbReference>
<proteinExistence type="predicted"/>
<evidence type="ECO:0000313" key="2">
    <source>
        <dbReference type="Proteomes" id="UP000033961"/>
    </source>
</evidence>
<sequence length="102" mass="11714">MNVGTITSTFVCLFVGREKAKFSADGVSNPFGFDSTVRKEIDSLLDKKRNGIELDEENRIDVLNEFIETQIRHFEEVVSDFDPAQKPDSKKMDLEFRKILNL</sequence>
<protein>
    <submittedName>
        <fullName evidence="1">Nucleotidyltransferase domain protein</fullName>
    </submittedName>
</protein>
<dbReference type="AlphaFoldDB" id="A0A2P1QTD3"/>
<gene>
    <name evidence="1" type="ORF">XB16_1837</name>
</gene>
<evidence type="ECO:0000313" key="1">
    <source>
        <dbReference type="EMBL" id="AVQ12165.1"/>
    </source>
</evidence>
<dbReference type="Proteomes" id="UP000033961">
    <property type="component" value="Chromosome I"/>
</dbReference>
<dbReference type="GO" id="GO:0016740">
    <property type="term" value="F:transferase activity"/>
    <property type="evidence" value="ECO:0007669"/>
    <property type="project" value="UniProtKB-KW"/>
</dbReference>
<reference evidence="1 2" key="1">
    <citation type="journal article" date="2015" name="Genome Announc.">
        <title>Draft Genome Sequences of Leptospira santarosai Strains U160, U164, and U233, Isolated from Asymptomatic Cattle.</title>
        <authorList>
            <person name="Kremer F.S."/>
            <person name="Eslabao M.R."/>
            <person name="Provisor M."/>
            <person name="Woloski R.D."/>
            <person name="Ramires O.V."/>
            <person name="Moreno L.Z."/>
            <person name="Moreno A.M."/>
            <person name="Hamond C."/>
            <person name="Lilenbaum W."/>
            <person name="Dellagostin O.A."/>
        </authorList>
    </citation>
    <scope>NUCLEOTIDE SEQUENCE [LARGE SCALE GENOMIC DNA]</scope>
    <source>
        <strain evidence="1 2">U160</strain>
    </source>
</reference>